<evidence type="ECO:0000313" key="3">
    <source>
        <dbReference type="EMBL" id="KAJ2808308.1"/>
    </source>
</evidence>
<proteinExistence type="predicted"/>
<dbReference type="EMBL" id="JANBUO010000056">
    <property type="protein sequence ID" value="KAJ2808308.1"/>
    <property type="molecule type" value="Genomic_DNA"/>
</dbReference>
<protein>
    <submittedName>
        <fullName evidence="3">Phosphate metabolism protein 7</fullName>
    </submittedName>
</protein>
<feature type="transmembrane region" description="Helical" evidence="1">
    <location>
        <begin position="18"/>
        <end position="39"/>
    </location>
</feature>
<evidence type="ECO:0000256" key="1">
    <source>
        <dbReference type="SAM" id="Phobius"/>
    </source>
</evidence>
<evidence type="ECO:0000259" key="2">
    <source>
        <dbReference type="Pfam" id="PF13967"/>
    </source>
</evidence>
<dbReference type="Proteomes" id="UP001140094">
    <property type="component" value="Unassembled WGS sequence"/>
</dbReference>
<organism evidence="3 4">
    <name type="scientific">Coemansia guatemalensis</name>
    <dbReference type="NCBI Taxonomy" id="2761395"/>
    <lineage>
        <taxon>Eukaryota</taxon>
        <taxon>Fungi</taxon>
        <taxon>Fungi incertae sedis</taxon>
        <taxon>Zoopagomycota</taxon>
        <taxon>Kickxellomycotina</taxon>
        <taxon>Kickxellomycetes</taxon>
        <taxon>Kickxellales</taxon>
        <taxon>Kickxellaceae</taxon>
        <taxon>Coemansia</taxon>
    </lineage>
</organism>
<accession>A0A9W8I6U6</accession>
<dbReference type="AlphaFoldDB" id="A0A9W8I6U6"/>
<reference evidence="3" key="1">
    <citation type="submission" date="2022-07" db="EMBL/GenBank/DDBJ databases">
        <title>Phylogenomic reconstructions and comparative analyses of Kickxellomycotina fungi.</title>
        <authorList>
            <person name="Reynolds N.K."/>
            <person name="Stajich J.E."/>
            <person name="Barry K."/>
            <person name="Grigoriev I.V."/>
            <person name="Crous P."/>
            <person name="Smith M.E."/>
        </authorList>
    </citation>
    <scope>NUCLEOTIDE SEQUENCE</scope>
    <source>
        <strain evidence="3">NRRL 1565</strain>
    </source>
</reference>
<keyword evidence="1" id="KW-1133">Transmembrane helix</keyword>
<feature type="non-terminal residue" evidence="3">
    <location>
        <position position="56"/>
    </location>
</feature>
<keyword evidence="4" id="KW-1185">Reference proteome</keyword>
<feature type="domain" description="CSC1/OSCA1-like N-terminal transmembrane" evidence="2">
    <location>
        <begin position="17"/>
        <end position="53"/>
    </location>
</feature>
<gene>
    <name evidence="3" type="primary">PHM7_1</name>
    <name evidence="3" type="ORF">H4R20_000936</name>
</gene>
<sequence length="56" mass="6121">MADSSDSSDGDDNSVSTFVSSLAFNIIVAAVIFIAFCILRPRFKRVYAPRTYAVSK</sequence>
<evidence type="ECO:0000313" key="4">
    <source>
        <dbReference type="Proteomes" id="UP001140094"/>
    </source>
</evidence>
<comment type="caution">
    <text evidence="3">The sequence shown here is derived from an EMBL/GenBank/DDBJ whole genome shotgun (WGS) entry which is preliminary data.</text>
</comment>
<keyword evidence="1" id="KW-0812">Transmembrane</keyword>
<dbReference type="Pfam" id="PF13967">
    <property type="entry name" value="RSN1_TM"/>
    <property type="match status" value="1"/>
</dbReference>
<name>A0A9W8I6U6_9FUNG</name>
<keyword evidence="1" id="KW-0472">Membrane</keyword>
<dbReference type="InterPro" id="IPR032880">
    <property type="entry name" value="CSC1/OSCA1-like_N"/>
</dbReference>